<dbReference type="AlphaFoldDB" id="A0A8W7PRV4"/>
<dbReference type="EnsemblMetazoa" id="ACOM036112-RA">
    <property type="protein sequence ID" value="ACOM036112-PA.1"/>
    <property type="gene ID" value="ACOM036112"/>
</dbReference>
<accession>A0A8W7PRV4</accession>
<dbReference type="Proteomes" id="UP000075882">
    <property type="component" value="Unassembled WGS sequence"/>
</dbReference>
<name>A0A8W7PRV4_ANOCL</name>
<protein>
    <submittedName>
        <fullName evidence="3">Uncharacterized protein</fullName>
    </submittedName>
</protein>
<sequence length="187" mass="20913">MKMHRCLLCVVIALMSVLHCSGQSSEERALGSDPNYPELDRSKMQMASLNGLLDTLEHDSTRQLGGGPDDYELVDSLAARLGYPHANGDIKRSWSKMNAAWGKRLSGGNRNSGWTKFGVGLDPELLPQELLHRFRLDRVELDRGEAHVPADQVELLLAPVRLLQQRKLPHPPARPPEVPADRVRQQE</sequence>
<evidence type="ECO:0000256" key="2">
    <source>
        <dbReference type="SAM" id="SignalP"/>
    </source>
</evidence>
<organism evidence="3">
    <name type="scientific">Anopheles coluzzii</name>
    <name type="common">African malaria mosquito</name>
    <dbReference type="NCBI Taxonomy" id="1518534"/>
    <lineage>
        <taxon>Eukaryota</taxon>
        <taxon>Metazoa</taxon>
        <taxon>Ecdysozoa</taxon>
        <taxon>Arthropoda</taxon>
        <taxon>Hexapoda</taxon>
        <taxon>Insecta</taxon>
        <taxon>Pterygota</taxon>
        <taxon>Neoptera</taxon>
        <taxon>Endopterygota</taxon>
        <taxon>Diptera</taxon>
        <taxon>Nematocera</taxon>
        <taxon>Culicoidea</taxon>
        <taxon>Culicidae</taxon>
        <taxon>Anophelinae</taxon>
        <taxon>Anopheles</taxon>
    </lineage>
</organism>
<evidence type="ECO:0000313" key="3">
    <source>
        <dbReference type="EnsemblMetazoa" id="ACOM036112-PA.1"/>
    </source>
</evidence>
<feature type="region of interest" description="Disordered" evidence="1">
    <location>
        <begin position="166"/>
        <end position="187"/>
    </location>
</feature>
<feature type="signal peptide" evidence="2">
    <location>
        <begin position="1"/>
        <end position="22"/>
    </location>
</feature>
<reference evidence="3" key="1">
    <citation type="submission" date="2022-08" db="UniProtKB">
        <authorList>
            <consortium name="EnsemblMetazoa"/>
        </authorList>
    </citation>
    <scope>IDENTIFICATION</scope>
</reference>
<dbReference type="VEuPathDB" id="VectorBase:ACON2_035895"/>
<evidence type="ECO:0000256" key="1">
    <source>
        <dbReference type="SAM" id="MobiDB-lite"/>
    </source>
</evidence>
<keyword evidence="2" id="KW-0732">Signal</keyword>
<feature type="chain" id="PRO_5036443088" evidence="2">
    <location>
        <begin position="23"/>
        <end position="187"/>
    </location>
</feature>
<proteinExistence type="predicted"/>